<accession>A0A1J4KG20</accession>
<dbReference type="PANTHER" id="PTHR11742">
    <property type="entry name" value="MANNOSYL-OLIGOSACCHARIDE ALPHA-1,2-MANNOSIDASE-RELATED"/>
    <property type="match status" value="1"/>
</dbReference>
<evidence type="ECO:0000256" key="8">
    <source>
        <dbReference type="SAM" id="Phobius"/>
    </source>
</evidence>
<dbReference type="Pfam" id="PF01532">
    <property type="entry name" value="Glyco_hydro_47"/>
    <property type="match status" value="1"/>
</dbReference>
<keyword evidence="10" id="KW-1185">Reference proteome</keyword>
<feature type="compositionally biased region" description="Basic and acidic residues" evidence="7">
    <location>
        <begin position="282"/>
        <end position="300"/>
    </location>
</feature>
<dbReference type="GO" id="GO:0000139">
    <property type="term" value="C:Golgi membrane"/>
    <property type="evidence" value="ECO:0007669"/>
    <property type="project" value="TreeGrafter"/>
</dbReference>
<dbReference type="GO" id="GO:0005509">
    <property type="term" value="F:calcium ion binding"/>
    <property type="evidence" value="ECO:0007669"/>
    <property type="project" value="InterPro"/>
</dbReference>
<evidence type="ECO:0000256" key="3">
    <source>
        <dbReference type="ARBA" id="ARBA00007658"/>
    </source>
</evidence>
<evidence type="ECO:0000256" key="1">
    <source>
        <dbReference type="ARBA" id="ARBA00001913"/>
    </source>
</evidence>
<dbReference type="Proteomes" id="UP000179807">
    <property type="component" value="Unassembled WGS sequence"/>
</dbReference>
<evidence type="ECO:0000256" key="2">
    <source>
        <dbReference type="ARBA" id="ARBA00004922"/>
    </source>
</evidence>
<dbReference type="OrthoDB" id="8118055at2759"/>
<dbReference type="VEuPathDB" id="TrichDB:TRFO_04416"/>
<comment type="caution">
    <text evidence="9">The sequence shown here is derived from an EMBL/GenBank/DDBJ whole genome shotgun (WGS) entry which is preliminary data.</text>
</comment>
<keyword evidence="6" id="KW-0326">Glycosidase</keyword>
<dbReference type="AlphaFoldDB" id="A0A1J4KG20"/>
<dbReference type="PANTHER" id="PTHR11742:SF6">
    <property type="entry name" value="MANNOSYL-OLIGOSACCHARIDE ALPHA-1,2-MANNOSIDASE IA-RELATED"/>
    <property type="match status" value="1"/>
</dbReference>
<reference evidence="9" key="1">
    <citation type="submission" date="2016-10" db="EMBL/GenBank/DDBJ databases">
        <authorList>
            <person name="Benchimol M."/>
            <person name="Almeida L.G."/>
            <person name="Vasconcelos A.T."/>
            <person name="Perreira-Neves A."/>
            <person name="Rosa I.A."/>
            <person name="Tasca T."/>
            <person name="Bogo M.R."/>
            <person name="de Souza W."/>
        </authorList>
    </citation>
    <scope>NUCLEOTIDE SEQUENCE [LARGE SCALE GENOMIC DNA]</scope>
    <source>
        <strain evidence="9">K</strain>
    </source>
</reference>
<dbReference type="GeneID" id="94826590"/>
<keyword evidence="8" id="KW-1133">Transmembrane helix</keyword>
<dbReference type="EMBL" id="MLAK01000627">
    <property type="protein sequence ID" value="OHT09880.1"/>
    <property type="molecule type" value="Genomic_DNA"/>
</dbReference>
<dbReference type="InterPro" id="IPR012341">
    <property type="entry name" value="6hp_glycosidase-like_sf"/>
</dbReference>
<dbReference type="RefSeq" id="XP_068363016.1">
    <property type="nucleotide sequence ID" value="XM_068491886.1"/>
</dbReference>
<keyword evidence="8" id="KW-0472">Membrane</keyword>
<feature type="region of interest" description="Disordered" evidence="7">
    <location>
        <begin position="281"/>
        <end position="300"/>
    </location>
</feature>
<keyword evidence="5" id="KW-1015">Disulfide bond</keyword>
<dbReference type="Gene3D" id="1.50.10.10">
    <property type="match status" value="1"/>
</dbReference>
<gene>
    <name evidence="9" type="ORF">TRFO_04416</name>
</gene>
<proteinExistence type="inferred from homology"/>
<comment type="similarity">
    <text evidence="3 6">Belongs to the glycosyl hydrolase 47 family.</text>
</comment>
<keyword evidence="8" id="KW-0812">Transmembrane</keyword>
<evidence type="ECO:0000313" key="10">
    <source>
        <dbReference type="Proteomes" id="UP000179807"/>
    </source>
</evidence>
<evidence type="ECO:0000256" key="7">
    <source>
        <dbReference type="SAM" id="MobiDB-lite"/>
    </source>
</evidence>
<comment type="cofactor">
    <cofactor evidence="1">
        <name>Ca(2+)</name>
        <dbReference type="ChEBI" id="CHEBI:29108"/>
    </cofactor>
</comment>
<dbReference type="InterPro" id="IPR036026">
    <property type="entry name" value="Seven-hairpin_glycosidases"/>
</dbReference>
<evidence type="ECO:0000256" key="6">
    <source>
        <dbReference type="RuleBase" id="RU361193"/>
    </source>
</evidence>
<protein>
    <recommendedName>
        <fullName evidence="6">alpha-1,2-Mannosidase</fullName>
        <ecNumber evidence="6">3.2.1.-</ecNumber>
    </recommendedName>
</protein>
<sequence length="521" mass="59632">MVTDIISHVIHLDALMRHKNNVTNSTFYLIAAEVALISIISFALFFKAPNPYNNNIKHARLHEINLRHIFQKESITSSSKTALKRVIIDSFNEYFDKCQTSDFLKPISEECVNQSGLSMTLIDSLDTLILINANSEIEKINNFLKNSFTCKSNRFVHTKDLIVNIVGGLISAYALTSNELYILKAIECADVSINAFKNDIPKPLVNGYKNTAKDYPWIDGTTLSESSSFLIELKSLSCLTQNAKYSHFVNNYLHCISNSLRDKNKLDLFWSTNKCTSIDLGNNEKKNNDTKDDSNKKNEDHSKLRGFSVFSANFIANTLRYHILYPSEVTKTLIDWFHNNFENINFKDLMKTNDSLDPRFDISFCQLIPLISHMNFNHNNINDQKLNSLYKKLNDKCFVMAQNSLPAISAKIENRYVKVDNDGFNFDSSLIENYIINGLNHNHNSYANRERNYNSISHLKCGNALCGFLSQSQKIHNDFMDSIAISKWAKYLLFNNGEIEYNLFIFNEAGHIIPKCSDTQK</sequence>
<evidence type="ECO:0000256" key="4">
    <source>
        <dbReference type="ARBA" id="ARBA00022801"/>
    </source>
</evidence>
<dbReference type="EC" id="3.2.1.-" evidence="6"/>
<dbReference type="InterPro" id="IPR050749">
    <property type="entry name" value="Glycosyl_Hydrolase_47"/>
</dbReference>
<dbReference type="GO" id="GO:0005783">
    <property type="term" value="C:endoplasmic reticulum"/>
    <property type="evidence" value="ECO:0007669"/>
    <property type="project" value="TreeGrafter"/>
</dbReference>
<organism evidence="9 10">
    <name type="scientific">Tritrichomonas foetus</name>
    <dbReference type="NCBI Taxonomy" id="1144522"/>
    <lineage>
        <taxon>Eukaryota</taxon>
        <taxon>Metamonada</taxon>
        <taxon>Parabasalia</taxon>
        <taxon>Tritrichomonadida</taxon>
        <taxon>Tritrichomonadidae</taxon>
        <taxon>Tritrichomonas</taxon>
    </lineage>
</organism>
<dbReference type="PRINTS" id="PR00747">
    <property type="entry name" value="GLYHDRLASE47"/>
</dbReference>
<dbReference type="GO" id="GO:0005975">
    <property type="term" value="P:carbohydrate metabolic process"/>
    <property type="evidence" value="ECO:0007669"/>
    <property type="project" value="InterPro"/>
</dbReference>
<keyword evidence="4 6" id="KW-0378">Hydrolase</keyword>
<dbReference type="GO" id="GO:0004571">
    <property type="term" value="F:mannosyl-oligosaccharide 1,2-alpha-mannosidase activity"/>
    <property type="evidence" value="ECO:0007669"/>
    <property type="project" value="InterPro"/>
</dbReference>
<dbReference type="InterPro" id="IPR001382">
    <property type="entry name" value="Glyco_hydro_47"/>
</dbReference>
<comment type="pathway">
    <text evidence="2">Protein modification; protein glycosylation.</text>
</comment>
<evidence type="ECO:0000313" key="9">
    <source>
        <dbReference type="EMBL" id="OHT09880.1"/>
    </source>
</evidence>
<dbReference type="SUPFAM" id="SSF48225">
    <property type="entry name" value="Seven-hairpin glycosidases"/>
    <property type="match status" value="1"/>
</dbReference>
<name>A0A1J4KG20_9EUKA</name>
<feature type="transmembrane region" description="Helical" evidence="8">
    <location>
        <begin position="26"/>
        <end position="46"/>
    </location>
</feature>
<evidence type="ECO:0000256" key="5">
    <source>
        <dbReference type="ARBA" id="ARBA00023157"/>
    </source>
</evidence>